<evidence type="ECO:0000313" key="1">
    <source>
        <dbReference type="EMBL" id="MEJ8573035.1"/>
    </source>
</evidence>
<dbReference type="Pfam" id="PF05138">
    <property type="entry name" value="PaaA_PaaC"/>
    <property type="match status" value="1"/>
</dbReference>
<evidence type="ECO:0000313" key="2">
    <source>
        <dbReference type="Proteomes" id="UP001378188"/>
    </source>
</evidence>
<dbReference type="EC" id="1.14.13.149" evidence="1"/>
<dbReference type="NCBIfam" id="TIGR02158">
    <property type="entry name" value="PA_CoA_Oxy3"/>
    <property type="match status" value="1"/>
</dbReference>
<dbReference type="GO" id="GO:0097266">
    <property type="term" value="F:phenylacetyl-CoA 1,2-epoxidase activity"/>
    <property type="evidence" value="ECO:0007669"/>
    <property type="project" value="UniProtKB-EC"/>
</dbReference>
<dbReference type="Gene3D" id="1.20.1260.10">
    <property type="match status" value="1"/>
</dbReference>
<dbReference type="GO" id="GO:0005829">
    <property type="term" value="C:cytosol"/>
    <property type="evidence" value="ECO:0007669"/>
    <property type="project" value="TreeGrafter"/>
</dbReference>
<reference evidence="1 2" key="1">
    <citation type="submission" date="2024-02" db="EMBL/GenBank/DDBJ databases">
        <title>Genome analysis and characterization of Microbaculum marinisediminis sp. nov., isolated from marine sediment.</title>
        <authorList>
            <person name="Du Z.-J."/>
            <person name="Ye Y.-Q."/>
            <person name="Zhang Z.-R."/>
            <person name="Yuan S.-M."/>
            <person name="Zhang X.-Y."/>
        </authorList>
    </citation>
    <scope>NUCLEOTIDE SEQUENCE [LARGE SCALE GENOMIC DNA]</scope>
    <source>
        <strain evidence="1 2">SDUM1044001</strain>
    </source>
</reference>
<name>A0AAW9RXT0_9HYPH</name>
<organism evidence="1 2">
    <name type="scientific">Microbaculum marinum</name>
    <dbReference type="NCBI Taxonomy" id="1764581"/>
    <lineage>
        <taxon>Bacteria</taxon>
        <taxon>Pseudomonadati</taxon>
        <taxon>Pseudomonadota</taxon>
        <taxon>Alphaproteobacteria</taxon>
        <taxon>Hyphomicrobiales</taxon>
        <taxon>Tepidamorphaceae</taxon>
        <taxon>Microbaculum</taxon>
    </lineage>
</organism>
<dbReference type="PANTHER" id="PTHR30458">
    <property type="entry name" value="PHENYLACETIC ACID DEGRADATION PROTEIN PAA"/>
    <property type="match status" value="1"/>
</dbReference>
<accession>A0AAW9RXT0</accession>
<dbReference type="InterPro" id="IPR007814">
    <property type="entry name" value="PaaA_PaaC"/>
</dbReference>
<dbReference type="AlphaFoldDB" id="A0AAW9RXT0"/>
<dbReference type="InterPro" id="IPR052703">
    <property type="entry name" value="Aromatic_CoA_ox/epox"/>
</dbReference>
<dbReference type="SUPFAM" id="SSF47240">
    <property type="entry name" value="Ferritin-like"/>
    <property type="match status" value="1"/>
</dbReference>
<dbReference type="PANTHER" id="PTHR30458:SF0">
    <property type="entry name" value="1,2-PHENYLACETYL-COA EPOXIDASE, SUBUNIT C"/>
    <property type="match status" value="1"/>
</dbReference>
<dbReference type="RefSeq" id="WP_340330726.1">
    <property type="nucleotide sequence ID" value="NZ_JAZHOF010000006.1"/>
</dbReference>
<keyword evidence="2" id="KW-1185">Reference proteome</keyword>
<dbReference type="InterPro" id="IPR011882">
    <property type="entry name" value="PaaC"/>
</dbReference>
<keyword evidence="1" id="KW-0560">Oxidoreductase</keyword>
<dbReference type="InterPro" id="IPR009078">
    <property type="entry name" value="Ferritin-like_SF"/>
</dbReference>
<proteinExistence type="predicted"/>
<dbReference type="PIRSF" id="PIRSF037834">
    <property type="entry name" value="PA_CoA_Oase3"/>
    <property type="match status" value="1"/>
</dbReference>
<dbReference type="InterPro" id="IPR012347">
    <property type="entry name" value="Ferritin-like"/>
</dbReference>
<dbReference type="EMBL" id="JAZHOF010000006">
    <property type="protein sequence ID" value="MEJ8573035.1"/>
    <property type="molecule type" value="Genomic_DNA"/>
</dbReference>
<sequence>MAGHSPELREALFELLLRLGDDCLILGHRVSEWCGHAPMLEEDLALPNMGLDLIGQARSLYTYAGEVEGNGRTEDDLAYLRNDRQYRNLLLVERPNGDFAHTMLRQLYFAAFMEPYWRATCGSKDETLAGIAGKAVKEMAYHIRHAGQWVIRMGDGTQGSARRMKDAVEELGHYVDEMFGTDAVTDALAAAGIAPDPAALRPDWDRTIEMVFSEANLKQPQIAYPQRGGRDGLHGEDLGHLLAELQYMQRTYPGLNW</sequence>
<gene>
    <name evidence="1" type="primary">paaC</name>
    <name evidence="1" type="ORF">V3328_16205</name>
</gene>
<dbReference type="Proteomes" id="UP001378188">
    <property type="component" value="Unassembled WGS sequence"/>
</dbReference>
<protein>
    <submittedName>
        <fullName evidence="1">1,2-phenylacetyl-CoA epoxidase subunit PaaC</fullName>
        <ecNumber evidence="1">1.14.13.149</ecNumber>
    </submittedName>
</protein>
<dbReference type="GO" id="GO:0010124">
    <property type="term" value="P:phenylacetate catabolic process"/>
    <property type="evidence" value="ECO:0007669"/>
    <property type="project" value="InterPro"/>
</dbReference>
<comment type="caution">
    <text evidence="1">The sequence shown here is derived from an EMBL/GenBank/DDBJ whole genome shotgun (WGS) entry which is preliminary data.</text>
</comment>